<comment type="caution">
    <text evidence="1">The sequence shown here is derived from an EMBL/GenBank/DDBJ whole genome shotgun (WGS) entry which is preliminary data.</text>
</comment>
<dbReference type="EMBL" id="BOQL01000001">
    <property type="protein sequence ID" value="GIM62860.1"/>
    <property type="molecule type" value="Genomic_DNA"/>
</dbReference>
<gene>
    <name evidence="1" type="ORF">Aau02nite_00290</name>
</gene>
<organism evidence="1 2">
    <name type="scientific">Actinoplanes auranticolor</name>
    <dbReference type="NCBI Taxonomy" id="47988"/>
    <lineage>
        <taxon>Bacteria</taxon>
        <taxon>Bacillati</taxon>
        <taxon>Actinomycetota</taxon>
        <taxon>Actinomycetes</taxon>
        <taxon>Micromonosporales</taxon>
        <taxon>Micromonosporaceae</taxon>
        <taxon>Actinoplanes</taxon>
    </lineage>
</organism>
<sequence length="80" mass="8319">MSSEPAPAPPTVLPCWPGTVWRSRPAGWIGLDDKGPVPIDELRGPDGEMTMATAISADGNTIGGTVLGGGRGRPAIWRCH</sequence>
<name>A0A919S2R6_9ACTN</name>
<reference evidence="1" key="1">
    <citation type="submission" date="2021-03" db="EMBL/GenBank/DDBJ databases">
        <title>Whole genome shotgun sequence of Actinoplanes auranticolor NBRC 12245.</title>
        <authorList>
            <person name="Komaki H."/>
            <person name="Tamura T."/>
        </authorList>
    </citation>
    <scope>NUCLEOTIDE SEQUENCE</scope>
    <source>
        <strain evidence="1">NBRC 12245</strain>
    </source>
</reference>
<protein>
    <submittedName>
        <fullName evidence="1">Uncharacterized protein</fullName>
    </submittedName>
</protein>
<keyword evidence="2" id="KW-1185">Reference proteome</keyword>
<evidence type="ECO:0000313" key="1">
    <source>
        <dbReference type="EMBL" id="GIM62860.1"/>
    </source>
</evidence>
<accession>A0A919S2R6</accession>
<evidence type="ECO:0000313" key="2">
    <source>
        <dbReference type="Proteomes" id="UP000681340"/>
    </source>
</evidence>
<proteinExistence type="predicted"/>
<dbReference type="Proteomes" id="UP000681340">
    <property type="component" value="Unassembled WGS sequence"/>
</dbReference>
<dbReference type="AlphaFoldDB" id="A0A919S2R6"/>